<keyword evidence="7" id="KW-0406">Ion transport</keyword>
<feature type="transmembrane region" description="Helical" evidence="10">
    <location>
        <begin position="78"/>
        <end position="95"/>
    </location>
</feature>
<evidence type="ECO:0000313" key="16">
    <source>
        <dbReference type="Proteomes" id="UP000029443"/>
    </source>
</evidence>
<feature type="transmembrane region" description="Helical" evidence="10">
    <location>
        <begin position="27"/>
        <end position="42"/>
    </location>
</feature>
<evidence type="ECO:0000256" key="10">
    <source>
        <dbReference type="SAM" id="Phobius"/>
    </source>
</evidence>
<proteinExistence type="predicted"/>
<dbReference type="EMBL" id="ARXU01000003">
    <property type="protein sequence ID" value="KGD61967.1"/>
    <property type="molecule type" value="Genomic_DNA"/>
</dbReference>
<feature type="domain" description="MrpA C-terminal/MbhE" evidence="14">
    <location>
        <begin position="681"/>
        <end position="760"/>
    </location>
</feature>
<dbReference type="InterPro" id="IPR046806">
    <property type="entry name" value="MrpA_C/MbhE"/>
</dbReference>
<comment type="subcellular location">
    <subcellularLocation>
        <location evidence="1">Cell membrane</location>
        <topology evidence="1">Multi-pass membrane protein</topology>
    </subcellularLocation>
    <subcellularLocation>
        <location evidence="9">Membrane</location>
        <topology evidence="9">Multi-pass membrane protein</topology>
    </subcellularLocation>
</comment>
<dbReference type="InterPro" id="IPR050616">
    <property type="entry name" value="CPA3_Na-H_Antiporter_A"/>
</dbReference>
<feature type="transmembrane region" description="Helical" evidence="10">
    <location>
        <begin position="320"/>
        <end position="344"/>
    </location>
</feature>
<keyword evidence="4" id="KW-1003">Cell membrane</keyword>
<evidence type="ECO:0000256" key="3">
    <source>
        <dbReference type="ARBA" id="ARBA00022449"/>
    </source>
</evidence>
<feature type="transmembrane region" description="Helical" evidence="10">
    <location>
        <begin position="199"/>
        <end position="217"/>
    </location>
</feature>
<dbReference type="InterPro" id="IPR001516">
    <property type="entry name" value="Proton_antipo_N"/>
</dbReference>
<reference evidence="15 16" key="1">
    <citation type="submission" date="2012-09" db="EMBL/GenBank/DDBJ databases">
        <title>Genome Sequence of alkane-degrading Bacterium Alcanivorax jadensis T9.</title>
        <authorList>
            <person name="Lai Q."/>
            <person name="Shao Z."/>
        </authorList>
    </citation>
    <scope>NUCLEOTIDE SEQUENCE [LARGE SCALE GENOMIC DNA]</scope>
    <source>
        <strain evidence="15 16">T9</strain>
    </source>
</reference>
<evidence type="ECO:0000256" key="5">
    <source>
        <dbReference type="ARBA" id="ARBA00022692"/>
    </source>
</evidence>
<dbReference type="PANTHER" id="PTHR43373:SF1">
    <property type="entry name" value="NA(+)_H(+) ANTIPORTER SUBUNIT A"/>
    <property type="match status" value="1"/>
</dbReference>
<keyword evidence="16" id="KW-1185">Reference proteome</keyword>
<keyword evidence="5 9" id="KW-0812">Transmembrane</keyword>
<protein>
    <submittedName>
        <fullName evidence="15">Monovalent cation/H+ antiporter subunit A</fullName>
    </submittedName>
</protein>
<gene>
    <name evidence="15" type="ORF">T9A_01176</name>
</gene>
<keyword evidence="2" id="KW-0813">Transport</keyword>
<feature type="domain" description="NADH:quinone oxidoreductase/Mrp antiporter transmembrane" evidence="11">
    <location>
        <begin position="124"/>
        <end position="407"/>
    </location>
</feature>
<feature type="transmembrane region" description="Helical" evidence="10">
    <location>
        <begin position="564"/>
        <end position="585"/>
    </location>
</feature>
<dbReference type="Pfam" id="PF00662">
    <property type="entry name" value="Proton_antipo_N"/>
    <property type="match status" value="1"/>
</dbReference>
<name>A0ABR4WFV9_9GAMM</name>
<evidence type="ECO:0000259" key="11">
    <source>
        <dbReference type="Pfam" id="PF00361"/>
    </source>
</evidence>
<keyword evidence="8 10" id="KW-0472">Membrane</keyword>
<dbReference type="InterPro" id="IPR025383">
    <property type="entry name" value="MrpA_C/MbhD"/>
</dbReference>
<evidence type="ECO:0000313" key="15">
    <source>
        <dbReference type="EMBL" id="KGD61967.1"/>
    </source>
</evidence>
<feature type="transmembrane region" description="Helical" evidence="10">
    <location>
        <begin position="682"/>
        <end position="703"/>
    </location>
</feature>
<evidence type="ECO:0000259" key="13">
    <source>
        <dbReference type="Pfam" id="PF13244"/>
    </source>
</evidence>
<dbReference type="PANTHER" id="PTHR43373">
    <property type="entry name" value="NA(+)/H(+) ANTIPORTER SUBUNIT"/>
    <property type="match status" value="1"/>
</dbReference>
<feature type="transmembrane region" description="Helical" evidence="10">
    <location>
        <begin position="407"/>
        <end position="427"/>
    </location>
</feature>
<dbReference type="PRINTS" id="PR01434">
    <property type="entry name" value="NADHDHGNASE5"/>
</dbReference>
<dbReference type="Proteomes" id="UP000029443">
    <property type="component" value="Unassembled WGS sequence"/>
</dbReference>
<dbReference type="Pfam" id="PF13244">
    <property type="entry name" value="MbhD"/>
    <property type="match status" value="1"/>
</dbReference>
<feature type="transmembrane region" description="Helical" evidence="10">
    <location>
        <begin position="159"/>
        <end position="179"/>
    </location>
</feature>
<evidence type="ECO:0000256" key="1">
    <source>
        <dbReference type="ARBA" id="ARBA00004651"/>
    </source>
</evidence>
<accession>A0ABR4WFV9</accession>
<feature type="transmembrane region" description="Helical" evidence="10">
    <location>
        <begin position="623"/>
        <end position="642"/>
    </location>
</feature>
<dbReference type="Pfam" id="PF20501">
    <property type="entry name" value="MbhE"/>
    <property type="match status" value="1"/>
</dbReference>
<evidence type="ECO:0000256" key="6">
    <source>
        <dbReference type="ARBA" id="ARBA00022989"/>
    </source>
</evidence>
<evidence type="ECO:0000256" key="7">
    <source>
        <dbReference type="ARBA" id="ARBA00023065"/>
    </source>
</evidence>
<dbReference type="InterPro" id="IPR001750">
    <property type="entry name" value="ND/Mrp_TM"/>
</dbReference>
<dbReference type="Pfam" id="PF00361">
    <property type="entry name" value="Proton_antipo_M"/>
    <property type="match status" value="1"/>
</dbReference>
<feature type="transmembrane region" description="Helical" evidence="10">
    <location>
        <begin position="447"/>
        <end position="469"/>
    </location>
</feature>
<organism evidence="15 16">
    <name type="scientific">Alcanivorax jadensis T9</name>
    <dbReference type="NCBI Taxonomy" id="1177181"/>
    <lineage>
        <taxon>Bacteria</taxon>
        <taxon>Pseudomonadati</taxon>
        <taxon>Pseudomonadota</taxon>
        <taxon>Gammaproteobacteria</taxon>
        <taxon>Oceanospirillales</taxon>
        <taxon>Alcanivoracaceae</taxon>
        <taxon>Alcanivorax</taxon>
    </lineage>
</organism>
<feature type="transmembrane region" description="Helical" evidence="10">
    <location>
        <begin position="365"/>
        <end position="387"/>
    </location>
</feature>
<feature type="transmembrane region" description="Helical" evidence="10">
    <location>
        <begin position="296"/>
        <end position="314"/>
    </location>
</feature>
<dbReference type="NCBIfam" id="NF009287">
    <property type="entry name" value="PRK12647.1"/>
    <property type="match status" value="1"/>
</dbReference>
<evidence type="ECO:0000256" key="4">
    <source>
        <dbReference type="ARBA" id="ARBA00022475"/>
    </source>
</evidence>
<feature type="transmembrane region" description="Helical" evidence="10">
    <location>
        <begin position="741"/>
        <end position="759"/>
    </location>
</feature>
<feature type="transmembrane region" description="Helical" evidence="10">
    <location>
        <begin position="648"/>
        <end position="670"/>
    </location>
</feature>
<feature type="transmembrane region" description="Helical" evidence="10">
    <location>
        <begin position="107"/>
        <end position="123"/>
    </location>
</feature>
<evidence type="ECO:0000259" key="12">
    <source>
        <dbReference type="Pfam" id="PF00662"/>
    </source>
</evidence>
<feature type="transmembrane region" description="Helical" evidence="10">
    <location>
        <begin position="129"/>
        <end position="147"/>
    </location>
</feature>
<dbReference type="RefSeq" id="WP_035245984.1">
    <property type="nucleotide sequence ID" value="NZ_ARXU01000003.1"/>
</dbReference>
<evidence type="ECO:0000259" key="14">
    <source>
        <dbReference type="Pfam" id="PF20501"/>
    </source>
</evidence>
<feature type="transmembrane region" description="Helical" evidence="10">
    <location>
        <begin position="268"/>
        <end position="289"/>
    </location>
</feature>
<evidence type="ECO:0000256" key="8">
    <source>
        <dbReference type="ARBA" id="ARBA00023136"/>
    </source>
</evidence>
<feature type="domain" description="MrpA C-terminal/MbhD" evidence="13">
    <location>
        <begin position="607"/>
        <end position="670"/>
    </location>
</feature>
<evidence type="ECO:0000256" key="2">
    <source>
        <dbReference type="ARBA" id="ARBA00022448"/>
    </source>
</evidence>
<feature type="domain" description="NADH-Ubiquinone oxidoreductase (complex I) chain 5 N-terminal" evidence="12">
    <location>
        <begin position="63"/>
        <end position="106"/>
    </location>
</feature>
<sequence length="775" mass="82870">MLTGILSGFLLAPLAPALHRLFPRYSGWLLALLPAGLTLYFLQQWLPVTQQGPLLSHIDWVPALAMPLSFMLDGLSLLFALMICAIGALIFIYAGRYLEDHRDLPRLYVLLLCFMASMLGVVLSDNLIVLFVFWELTSITSYLLIGFNHEDANARAKALQGLIVTVGGGLALMTGFILLGQIGGSYELSVLITRGDTITAHPLYGLTLVLIVLGAFTKSAQFPFHFWLPNAMAAPTPVSAYLHSATMVKAGIYLLARLHPAMGGTELWLLLLGGAGAITMVLGVFLSLRATGIKRMLAYSTVMALGTLTMLIGLGTRTALLAAMSYLLAHSLYKGALFMVAGIIDHQTGRKDFLDTGGWARYLPVTSACAGLAAMSLAGVMPLFGFIAKEQLLEAGLNHGHALAPLFSAAIVVAATLGVAVAAVIGIRPWFGKPAALTHTPSEAPPAMLLGPALLAGLGLLLGLIPGLIDRSLLSAAASASLGERVTQPLALWHGINTALLISLGAVLVGLVLFRYWQGFRHATRWTDTLARFGPEQAYHRLMDGLVALSNSQTRLLQSGYLRYYLISTLLTLVALVIAALWLNPDALKLRPDFTDIQLHEAVIAAVLVIATLAAVTLQSRLGAVASLGAVGFSIALLYVLFSAPDLSITQVLVETLTVIMLVLVLFRLPGFLRLTRTRTRLADALVGITVGGMITVLLLSVLGSRYHGSIAHYFITESVPAGYGRNIVNVILVDFRALDTLGELFVLALAATGVYAMLKLRSKGDTTEPEETHD</sequence>
<evidence type="ECO:0000256" key="9">
    <source>
        <dbReference type="RuleBase" id="RU000320"/>
    </source>
</evidence>
<comment type="caution">
    <text evidence="15">The sequence shown here is derived from an EMBL/GenBank/DDBJ whole genome shotgun (WGS) entry which is preliminary data.</text>
</comment>
<keyword evidence="3" id="KW-0050">Antiport</keyword>
<keyword evidence="6 10" id="KW-1133">Transmembrane helix</keyword>
<feature type="transmembrane region" description="Helical" evidence="10">
    <location>
        <begin position="491"/>
        <end position="517"/>
    </location>
</feature>
<feature type="transmembrane region" description="Helical" evidence="10">
    <location>
        <begin position="597"/>
        <end position="616"/>
    </location>
</feature>